<sequence length="276" mass="30839">MAITFTHLNAAAGRPMKWPTYLTICADSVITDTIPVVRGEHKDLTMLNVEDVAVRAYITAYDVHERQPGSYILSHAYAATKPFHVHIPHENAARFLPEDIDGTDPSCQTMTCTAPLLNGIGVVRDVSADRRRATICGLSYMGENGWRAYELSTLVDDKDDNPQKQMPRRYSLVSFHGTLIKKAEDGVLEVDLHRVGYLQPAHSFLLVELDICADAAGRDRAMLAFQHLNRDQEKVERLLHNATEAKSQKRGRTASLTSTSEDSVEDEPRSKMAHVR</sequence>
<reference evidence="2" key="1">
    <citation type="journal article" date="2023" name="PhytoFront">
        <title>Draft Genome Resources of Seven Strains of Tilletia horrida, Causal Agent of Kernel Smut of Rice.</title>
        <authorList>
            <person name="Khanal S."/>
            <person name="Antony Babu S."/>
            <person name="Zhou X.G."/>
        </authorList>
    </citation>
    <scope>NUCLEOTIDE SEQUENCE</scope>
    <source>
        <strain evidence="2">TX3</strain>
    </source>
</reference>
<protein>
    <submittedName>
        <fullName evidence="2">Uncharacterized protein</fullName>
    </submittedName>
</protein>
<evidence type="ECO:0000313" key="3">
    <source>
        <dbReference type="Proteomes" id="UP001176521"/>
    </source>
</evidence>
<dbReference type="Proteomes" id="UP001176521">
    <property type="component" value="Unassembled WGS sequence"/>
</dbReference>
<name>A0AAN6G6H0_9BASI</name>
<evidence type="ECO:0000313" key="2">
    <source>
        <dbReference type="EMBL" id="KAK0519141.1"/>
    </source>
</evidence>
<gene>
    <name evidence="2" type="ORF">OC842_007544</name>
</gene>
<dbReference type="AlphaFoldDB" id="A0AAN6G6H0"/>
<feature type="region of interest" description="Disordered" evidence="1">
    <location>
        <begin position="243"/>
        <end position="276"/>
    </location>
</feature>
<organism evidence="2 3">
    <name type="scientific">Tilletia horrida</name>
    <dbReference type="NCBI Taxonomy" id="155126"/>
    <lineage>
        <taxon>Eukaryota</taxon>
        <taxon>Fungi</taxon>
        <taxon>Dikarya</taxon>
        <taxon>Basidiomycota</taxon>
        <taxon>Ustilaginomycotina</taxon>
        <taxon>Exobasidiomycetes</taxon>
        <taxon>Tilletiales</taxon>
        <taxon>Tilletiaceae</taxon>
        <taxon>Tilletia</taxon>
    </lineage>
</organism>
<accession>A0AAN6G6H0</accession>
<keyword evidence="3" id="KW-1185">Reference proteome</keyword>
<evidence type="ECO:0000256" key="1">
    <source>
        <dbReference type="SAM" id="MobiDB-lite"/>
    </source>
</evidence>
<dbReference type="EMBL" id="JAPDMQ010001071">
    <property type="protein sequence ID" value="KAK0519141.1"/>
    <property type="molecule type" value="Genomic_DNA"/>
</dbReference>
<comment type="caution">
    <text evidence="2">The sequence shown here is derived from an EMBL/GenBank/DDBJ whole genome shotgun (WGS) entry which is preliminary data.</text>
</comment>
<proteinExistence type="predicted"/>